<dbReference type="Proteomes" id="UP000236919">
    <property type="component" value="Unassembled WGS sequence"/>
</dbReference>
<dbReference type="Gene3D" id="1.20.1250.20">
    <property type="entry name" value="MFS general substrate transporter like domains"/>
    <property type="match status" value="2"/>
</dbReference>
<name>A0A2S4M6J5_9HYPH</name>
<dbReference type="EMBL" id="PQFZ01000009">
    <property type="protein sequence ID" value="POR50334.1"/>
    <property type="molecule type" value="Genomic_DNA"/>
</dbReference>
<evidence type="ECO:0000313" key="11">
    <source>
        <dbReference type="Proteomes" id="UP000236919"/>
    </source>
</evidence>
<reference evidence="10 11" key="1">
    <citation type="submission" date="2018-01" db="EMBL/GenBank/DDBJ databases">
        <title>Genomic Encyclopedia of Type Strains, Phase III (KMG-III): the genomes of soil and plant-associated and newly described type strains.</title>
        <authorList>
            <person name="Whitman W."/>
        </authorList>
    </citation>
    <scope>NUCLEOTIDE SEQUENCE [LARGE SCALE GENOMIC DNA]</scope>
    <source>
        <strain evidence="10 11">1131</strain>
    </source>
</reference>
<keyword evidence="6 8" id="KW-1133">Transmembrane helix</keyword>
<evidence type="ECO:0000256" key="2">
    <source>
        <dbReference type="ARBA" id="ARBA00022448"/>
    </source>
</evidence>
<dbReference type="OrthoDB" id="9783227at2"/>
<accession>A0A2S4M6J5</accession>
<evidence type="ECO:0000256" key="6">
    <source>
        <dbReference type="ARBA" id="ARBA00022989"/>
    </source>
</evidence>
<feature type="transmembrane region" description="Helical" evidence="8">
    <location>
        <begin position="126"/>
        <end position="154"/>
    </location>
</feature>
<proteinExistence type="predicted"/>
<feature type="transmembrane region" description="Helical" evidence="8">
    <location>
        <begin position="251"/>
        <end position="273"/>
    </location>
</feature>
<dbReference type="PROSITE" id="PS50850">
    <property type="entry name" value="MFS"/>
    <property type="match status" value="1"/>
</dbReference>
<keyword evidence="4 8" id="KW-0812">Transmembrane</keyword>
<dbReference type="InterPro" id="IPR005828">
    <property type="entry name" value="MFS_sugar_transport-like"/>
</dbReference>
<dbReference type="SUPFAM" id="SSF103473">
    <property type="entry name" value="MFS general substrate transporter"/>
    <property type="match status" value="1"/>
</dbReference>
<dbReference type="GO" id="GO:0005886">
    <property type="term" value="C:plasma membrane"/>
    <property type="evidence" value="ECO:0007669"/>
    <property type="project" value="UniProtKB-SubCell"/>
</dbReference>
<dbReference type="InterPro" id="IPR036259">
    <property type="entry name" value="MFS_trans_sf"/>
</dbReference>
<dbReference type="Pfam" id="PF00083">
    <property type="entry name" value="Sugar_tr"/>
    <property type="match status" value="2"/>
</dbReference>
<dbReference type="PANTHER" id="PTHR43528">
    <property type="entry name" value="ALPHA-KETOGLUTARATE PERMEASE"/>
    <property type="match status" value="1"/>
</dbReference>
<feature type="transmembrane region" description="Helical" evidence="8">
    <location>
        <begin position="382"/>
        <end position="404"/>
    </location>
</feature>
<evidence type="ECO:0000256" key="4">
    <source>
        <dbReference type="ARBA" id="ARBA00022692"/>
    </source>
</evidence>
<dbReference type="InterPro" id="IPR020846">
    <property type="entry name" value="MFS_dom"/>
</dbReference>
<feature type="transmembrane region" description="Helical" evidence="8">
    <location>
        <begin position="345"/>
        <end position="370"/>
    </location>
</feature>
<dbReference type="InterPro" id="IPR051084">
    <property type="entry name" value="H+-coupled_symporters"/>
</dbReference>
<evidence type="ECO:0000256" key="5">
    <source>
        <dbReference type="ARBA" id="ARBA00022847"/>
    </source>
</evidence>
<keyword evidence="11" id="KW-1185">Reference proteome</keyword>
<dbReference type="PANTHER" id="PTHR43528:SF8">
    <property type="entry name" value="BLR0239 PROTEIN"/>
    <property type="match status" value="1"/>
</dbReference>
<evidence type="ECO:0000313" key="10">
    <source>
        <dbReference type="EMBL" id="POR50334.1"/>
    </source>
</evidence>
<feature type="domain" description="Major facilitator superfamily (MFS) profile" evidence="9">
    <location>
        <begin position="27"/>
        <end position="436"/>
    </location>
</feature>
<comment type="subcellular location">
    <subcellularLocation>
        <location evidence="1">Cell membrane</location>
        <topology evidence="1">Multi-pass membrane protein</topology>
    </subcellularLocation>
</comment>
<feature type="transmembrane region" description="Helical" evidence="8">
    <location>
        <begin position="99"/>
        <end position="120"/>
    </location>
</feature>
<sequence>MSAEQMQAGLGQSGPVSATMHAKSRRAIVAATIGNMLETYDFAVYGFFAIIISRLFFPAGDETVSLLLTVATFGVGFFMRPVGAIVLGSMADSRGRKFALSVTILLMALGTAMIGFAPTYASIGAWAPAIIVLARLIQGFSAGGEIGAATAFLVEHAPPGCRGFFASWQQASQACALLLGSLLGAAVTGLLSQEALESWGWRIPFLLGLLIGPVGFYIRAQTEEAEEFTQAASKLPGSPLGEALRFHKRSIATGFGITITWTVCTYFFLIYMPTYAVRQLHLPQSTAFLANAVSLVVLLVLAPVFGALSDRIGRRPLLLGPALAIVVLTYPLLALLSASPALGSLLAFQLVFATLIAAFTGTAPAAIAEICPAEIRSTGTSIAYNLAVTIFGGFAPFIATWLIARTGNGLSPAWYVTAAVAFSAAIILALHGRPRTSIGRGVPDPILTPVSAGREG</sequence>
<evidence type="ECO:0000256" key="8">
    <source>
        <dbReference type="SAM" id="Phobius"/>
    </source>
</evidence>
<feature type="transmembrane region" description="Helical" evidence="8">
    <location>
        <begin position="317"/>
        <end position="339"/>
    </location>
</feature>
<protein>
    <submittedName>
        <fullName evidence="10">MHS family proline/betaine transporter-like MFS transporter</fullName>
    </submittedName>
</protein>
<keyword evidence="7 8" id="KW-0472">Membrane</keyword>
<evidence type="ECO:0000256" key="7">
    <source>
        <dbReference type="ARBA" id="ARBA00023136"/>
    </source>
</evidence>
<evidence type="ECO:0000256" key="3">
    <source>
        <dbReference type="ARBA" id="ARBA00022475"/>
    </source>
</evidence>
<keyword evidence="5" id="KW-0769">Symport</keyword>
<feature type="transmembrane region" description="Helical" evidence="8">
    <location>
        <begin position="66"/>
        <end position="87"/>
    </location>
</feature>
<dbReference type="AlphaFoldDB" id="A0A2S4M6J5"/>
<feature type="transmembrane region" description="Helical" evidence="8">
    <location>
        <begin position="174"/>
        <end position="193"/>
    </location>
</feature>
<dbReference type="GO" id="GO:0015293">
    <property type="term" value="F:symporter activity"/>
    <property type="evidence" value="ECO:0007669"/>
    <property type="project" value="UniProtKB-KW"/>
</dbReference>
<keyword evidence="3" id="KW-1003">Cell membrane</keyword>
<dbReference type="PROSITE" id="PS00217">
    <property type="entry name" value="SUGAR_TRANSPORT_2"/>
    <property type="match status" value="1"/>
</dbReference>
<evidence type="ECO:0000259" key="9">
    <source>
        <dbReference type="PROSITE" id="PS50850"/>
    </source>
</evidence>
<gene>
    <name evidence="10" type="ORF">CYD53_10941</name>
</gene>
<dbReference type="RefSeq" id="WP_103719122.1">
    <property type="nucleotide sequence ID" value="NZ_PQFZ01000009.1"/>
</dbReference>
<comment type="caution">
    <text evidence="10">The sequence shown here is derived from an EMBL/GenBank/DDBJ whole genome shotgun (WGS) entry which is preliminary data.</text>
</comment>
<organism evidence="10 11">
    <name type="scientific">Bosea psychrotolerans</name>
    <dbReference type="NCBI Taxonomy" id="1871628"/>
    <lineage>
        <taxon>Bacteria</taxon>
        <taxon>Pseudomonadati</taxon>
        <taxon>Pseudomonadota</taxon>
        <taxon>Alphaproteobacteria</taxon>
        <taxon>Hyphomicrobiales</taxon>
        <taxon>Boseaceae</taxon>
        <taxon>Bosea</taxon>
    </lineage>
</organism>
<evidence type="ECO:0000256" key="1">
    <source>
        <dbReference type="ARBA" id="ARBA00004651"/>
    </source>
</evidence>
<dbReference type="InterPro" id="IPR005829">
    <property type="entry name" value="Sugar_transporter_CS"/>
</dbReference>
<keyword evidence="2" id="KW-0813">Transport</keyword>
<feature type="transmembrane region" description="Helical" evidence="8">
    <location>
        <begin position="199"/>
        <end position="218"/>
    </location>
</feature>
<feature type="transmembrane region" description="Helical" evidence="8">
    <location>
        <begin position="285"/>
        <end position="305"/>
    </location>
</feature>
<feature type="transmembrane region" description="Helical" evidence="8">
    <location>
        <begin position="410"/>
        <end position="430"/>
    </location>
</feature>
<dbReference type="FunFam" id="1.20.1250.20:FF:000001">
    <property type="entry name" value="Dicarboxylate MFS transporter"/>
    <property type="match status" value="1"/>
</dbReference>